<organism evidence="6">
    <name type="scientific">Aceria tosichella</name>
    <name type="common">wheat curl mite</name>
    <dbReference type="NCBI Taxonomy" id="561515"/>
    <lineage>
        <taxon>Eukaryota</taxon>
        <taxon>Metazoa</taxon>
        <taxon>Ecdysozoa</taxon>
        <taxon>Arthropoda</taxon>
        <taxon>Chelicerata</taxon>
        <taxon>Arachnida</taxon>
        <taxon>Acari</taxon>
        <taxon>Acariformes</taxon>
        <taxon>Trombidiformes</taxon>
        <taxon>Prostigmata</taxon>
        <taxon>Eupodina</taxon>
        <taxon>Eriophyoidea</taxon>
        <taxon>Eriophyidae</taxon>
        <taxon>Eriophyinae</taxon>
        <taxon>Aceriini</taxon>
        <taxon>Aceria</taxon>
    </lineage>
</organism>
<dbReference type="GO" id="GO:0005869">
    <property type="term" value="C:dynactin complex"/>
    <property type="evidence" value="ECO:0007669"/>
    <property type="project" value="InterPro"/>
</dbReference>
<name>A0A6G1SES1_9ACAR</name>
<keyword evidence="3" id="KW-0963">Cytoplasm</keyword>
<dbReference type="AlphaFoldDB" id="A0A6G1SES1"/>
<dbReference type="EMBL" id="GGYP01004204">
    <property type="protein sequence ID" value="MDE48975.1"/>
    <property type="molecule type" value="Transcribed_RNA"/>
</dbReference>
<feature type="coiled-coil region" evidence="5">
    <location>
        <begin position="252"/>
        <end position="279"/>
    </location>
</feature>
<evidence type="ECO:0000256" key="2">
    <source>
        <dbReference type="ARBA" id="ARBA00006176"/>
    </source>
</evidence>
<comment type="subcellular location">
    <subcellularLocation>
        <location evidence="1">Cytoplasm</location>
    </subcellularLocation>
</comment>
<comment type="similarity">
    <text evidence="2">Belongs to the dynactin subunit 2 family.</text>
</comment>
<dbReference type="GO" id="GO:0005737">
    <property type="term" value="C:cytoplasm"/>
    <property type="evidence" value="ECO:0007669"/>
    <property type="project" value="UniProtKB-SubCell"/>
</dbReference>
<reference evidence="6" key="1">
    <citation type="submission" date="2018-10" db="EMBL/GenBank/DDBJ databases">
        <title>Transcriptome assembly of Aceria tosichella (Wheat curl mite) Type 2.</title>
        <authorList>
            <person name="Scully E.D."/>
            <person name="Geib S.M."/>
            <person name="Palmer N.A."/>
            <person name="Gupta A.K."/>
            <person name="Sarath G."/>
            <person name="Tatineni S."/>
        </authorList>
    </citation>
    <scope>NUCLEOTIDE SEQUENCE</scope>
    <source>
        <strain evidence="6">LincolnNE</strain>
    </source>
</reference>
<evidence type="ECO:0000256" key="5">
    <source>
        <dbReference type="SAM" id="Coils"/>
    </source>
</evidence>
<evidence type="ECO:0000256" key="1">
    <source>
        <dbReference type="ARBA" id="ARBA00004496"/>
    </source>
</evidence>
<dbReference type="GO" id="GO:0007017">
    <property type="term" value="P:microtubule-based process"/>
    <property type="evidence" value="ECO:0007669"/>
    <property type="project" value="InterPro"/>
</dbReference>
<evidence type="ECO:0000313" key="6">
    <source>
        <dbReference type="EMBL" id="MDE48975.1"/>
    </source>
</evidence>
<dbReference type="Pfam" id="PF04912">
    <property type="entry name" value="Dynamitin"/>
    <property type="match status" value="1"/>
</dbReference>
<keyword evidence="5" id="KW-0175">Coiled coil</keyword>
<proteinExistence type="inferred from homology"/>
<evidence type="ECO:0000256" key="4">
    <source>
        <dbReference type="ARBA" id="ARBA00023017"/>
    </source>
</evidence>
<sequence>MAQTSPSNMNSLPGIVTDQPEIFESEPVLSDDTGVNDLDLITEPTDEAIALIEVPIKQAFSYFAERENEIAKFYVQRHGEYKISGGRPDEETDVEKYHRLVSEVNQLLNKFQTNKAAEGNDDGMSISNSALTKNLEILSKQLKALEFAADDGSLDPTMSGFLNIKSKLNELKEKVSCGDDVAVGSSTTSVGDDTAKLIRMSALERRLNSLEANLGNSDDKMQTLLKTTRCDNLTDAVNTLGSWLSLFKPDTLQRVNNELDFLTQRLEKMKGQASNDEEMKQLDAQSRSRLDRLYNLVTSTDKHRALVPTIIHRLHAMEELQIKAAQVTTTVKHLEQTQAQIADNLQSNKTELSSLTEMFAKNLDLIKEFSKDIDSRITAIRERDQ</sequence>
<dbReference type="InterPro" id="IPR028133">
    <property type="entry name" value="Dynamitin"/>
</dbReference>
<dbReference type="PANTHER" id="PTHR15346">
    <property type="entry name" value="DYNACTIN SUBUNIT"/>
    <property type="match status" value="1"/>
</dbReference>
<protein>
    <submittedName>
        <fullName evidence="6">Putative dynactin subunit 2</fullName>
    </submittedName>
</protein>
<accession>A0A6G1SES1</accession>
<gene>
    <name evidence="6" type="primary">Dmn</name>
    <name evidence="6" type="ORF">g.19892</name>
</gene>
<keyword evidence="4" id="KW-0243">Dynein</keyword>
<evidence type="ECO:0000256" key="3">
    <source>
        <dbReference type="ARBA" id="ARBA00022490"/>
    </source>
</evidence>
<dbReference type="GO" id="GO:0030286">
    <property type="term" value="C:dynein complex"/>
    <property type="evidence" value="ECO:0007669"/>
    <property type="project" value="UniProtKB-KW"/>
</dbReference>